<evidence type="ECO:0000313" key="4">
    <source>
        <dbReference type="Proteomes" id="UP000662857"/>
    </source>
</evidence>
<dbReference type="InterPro" id="IPR018656">
    <property type="entry name" value="DUF2087"/>
</dbReference>
<evidence type="ECO:0000259" key="1">
    <source>
        <dbReference type="Pfam" id="PF09860"/>
    </source>
</evidence>
<organism evidence="3 4">
    <name type="scientific">Natronosporangium hydrolyticum</name>
    <dbReference type="NCBI Taxonomy" id="2811111"/>
    <lineage>
        <taxon>Bacteria</taxon>
        <taxon>Bacillati</taxon>
        <taxon>Actinomycetota</taxon>
        <taxon>Actinomycetes</taxon>
        <taxon>Micromonosporales</taxon>
        <taxon>Micromonosporaceae</taxon>
        <taxon>Natronosporangium</taxon>
    </lineage>
</organism>
<keyword evidence="4" id="KW-1185">Reference proteome</keyword>
<evidence type="ECO:0000259" key="2">
    <source>
        <dbReference type="Pfam" id="PF17782"/>
    </source>
</evidence>
<dbReference type="EMBL" id="CP070499">
    <property type="protein sequence ID" value="QSB17110.1"/>
    <property type="molecule type" value="Genomic_DNA"/>
</dbReference>
<feature type="domain" description="DprA winged helix" evidence="2">
    <location>
        <begin position="7"/>
        <end position="56"/>
    </location>
</feature>
<evidence type="ECO:0000313" key="3">
    <source>
        <dbReference type="EMBL" id="QSB17110.1"/>
    </source>
</evidence>
<reference evidence="3" key="1">
    <citation type="submission" date="2021-02" db="EMBL/GenBank/DDBJ databases">
        <title>Natrosporangium hydrolyticum gen. nov., sp. nov, a haloalkaliphilic actinobacterium from a soda solonchak soil.</title>
        <authorList>
            <person name="Sorokin D.Y."/>
            <person name="Khijniak T.V."/>
            <person name="Zakharycheva A.P."/>
            <person name="Boueva O.V."/>
            <person name="Ariskina E.V."/>
            <person name="Hahnke R.L."/>
            <person name="Bunk B."/>
            <person name="Sproer C."/>
            <person name="Schumann P."/>
            <person name="Evtushenko L.I."/>
            <person name="Kublanov I.V."/>
        </authorList>
    </citation>
    <scope>NUCLEOTIDE SEQUENCE</scope>
    <source>
        <strain evidence="3">DSM 106523</strain>
    </source>
</reference>
<dbReference type="Proteomes" id="UP000662857">
    <property type="component" value="Chromosome"/>
</dbReference>
<dbReference type="AlphaFoldDB" id="A0A895YSM0"/>
<dbReference type="KEGG" id="nhy:JQS43_04695"/>
<proteinExistence type="predicted"/>
<name>A0A895YSM0_9ACTN</name>
<dbReference type="Pfam" id="PF09860">
    <property type="entry name" value="DUF2087"/>
    <property type="match status" value="1"/>
</dbReference>
<protein>
    <submittedName>
        <fullName evidence="3">DUF2087 domain-containing protein</fullName>
    </submittedName>
</protein>
<feature type="domain" description="DUF2087" evidence="1">
    <location>
        <begin position="100"/>
        <end position="166"/>
    </location>
</feature>
<accession>A0A895YSM0</accession>
<dbReference type="Pfam" id="PF17782">
    <property type="entry name" value="WHD_DprA"/>
    <property type="match status" value="1"/>
</dbReference>
<dbReference type="InterPro" id="IPR041614">
    <property type="entry name" value="DprA_WH"/>
</dbReference>
<sequence length="175" mass="19314">MCGLLAEPDRLAVFAAVTLGATTPDQVAKTTGTPLREVMAALRRLERAGLLYQVDGALTADREAFKRAVRETAATSPPAEPLDADPARDTILQTFLQQGRLTQLPAAWGKRRVVLEHIVAAFEPGVRYPEREVDATLRAWHPDYASLRRHLVDEELMAREAGTYWRIGGPTLLTD</sequence>
<gene>
    <name evidence="3" type="ORF">JQS43_04695</name>
</gene>